<dbReference type="Pfam" id="PF02810">
    <property type="entry name" value="SEC-C"/>
    <property type="match status" value="1"/>
</dbReference>
<evidence type="ECO:0000313" key="2">
    <source>
        <dbReference type="Proteomes" id="UP001500567"/>
    </source>
</evidence>
<dbReference type="PANTHER" id="PTHR33747">
    <property type="entry name" value="UPF0225 PROTEIN SCO1677"/>
    <property type="match status" value="1"/>
</dbReference>
<reference evidence="2" key="1">
    <citation type="journal article" date="2019" name="Int. J. Syst. Evol. Microbiol.">
        <title>The Global Catalogue of Microorganisms (GCM) 10K type strain sequencing project: providing services to taxonomists for standard genome sequencing and annotation.</title>
        <authorList>
            <consortium name="The Broad Institute Genomics Platform"/>
            <consortium name="The Broad Institute Genome Sequencing Center for Infectious Disease"/>
            <person name="Wu L."/>
            <person name="Ma J."/>
        </authorList>
    </citation>
    <scope>NUCLEOTIDE SEQUENCE [LARGE SCALE GENOMIC DNA]</scope>
    <source>
        <strain evidence="2">JCM 17224</strain>
    </source>
</reference>
<dbReference type="EMBL" id="BAABDJ010000015">
    <property type="protein sequence ID" value="GAA4007390.1"/>
    <property type="molecule type" value="Genomic_DNA"/>
</dbReference>
<comment type="caution">
    <text evidence="1">The sequence shown here is derived from an EMBL/GenBank/DDBJ whole genome shotgun (WGS) entry which is preliminary data.</text>
</comment>
<dbReference type="Gene3D" id="3.10.450.50">
    <property type="match status" value="1"/>
</dbReference>
<protein>
    <recommendedName>
        <fullName evidence="3">DUF1186 domain-containing protein</fullName>
    </recommendedName>
</protein>
<dbReference type="PANTHER" id="PTHR33747:SF1">
    <property type="entry name" value="ADENYLATE CYCLASE-ASSOCIATED CAP C-TERMINAL DOMAIN-CONTAINING PROTEIN"/>
    <property type="match status" value="1"/>
</dbReference>
<dbReference type="Proteomes" id="UP001500567">
    <property type="component" value="Unassembled WGS sequence"/>
</dbReference>
<keyword evidence="2" id="KW-1185">Reference proteome</keyword>
<dbReference type="InterPro" id="IPR004027">
    <property type="entry name" value="SEC_C_motif"/>
</dbReference>
<accession>A0ABP7S6D5</accession>
<dbReference type="RefSeq" id="WP_345072624.1">
    <property type="nucleotide sequence ID" value="NZ_BAABDJ010000015.1"/>
</dbReference>
<evidence type="ECO:0000313" key="1">
    <source>
        <dbReference type="EMBL" id="GAA4007390.1"/>
    </source>
</evidence>
<proteinExistence type="predicted"/>
<evidence type="ECO:0008006" key="3">
    <source>
        <dbReference type="Google" id="ProtNLM"/>
    </source>
</evidence>
<gene>
    <name evidence="1" type="ORF">GCM10022408_19170</name>
</gene>
<sequence length="321" mass="36060">MTRPTFAHPVFEQLFERDYFIEDAVLREILVLGPETAVPELLKIVDTALASYRSGALAGTDWLDNYYFSHVLYLLHELQAPEALDVYRRLLRLDSVASDFWFGDALFEEVPALLAHAGQTRLTELLALLEDEQLLLQHRLVAADSITLLAREQPALRPAISAFLQQHLRHIIAHPDQAATLFPADADSYGYTAEDYLGGLLADAQDAGFSELEPEMRELHRLGLVDEDIAGGEDDITFDVPYPLVPAPDIFSRYQQLRDDPDNYSPFHPDAAGIALRRAQQEARYARLRRDSMPRQVLPKIGRNDPCPCGSGKKYKKCCGA</sequence>
<name>A0ABP7S6D5_9BACT</name>
<dbReference type="SUPFAM" id="SSF103642">
    <property type="entry name" value="Sec-C motif"/>
    <property type="match status" value="1"/>
</dbReference>
<organism evidence="1 2">
    <name type="scientific">Hymenobacter fastidiosus</name>
    <dbReference type="NCBI Taxonomy" id="486264"/>
    <lineage>
        <taxon>Bacteria</taxon>
        <taxon>Pseudomonadati</taxon>
        <taxon>Bacteroidota</taxon>
        <taxon>Cytophagia</taxon>
        <taxon>Cytophagales</taxon>
        <taxon>Hymenobacteraceae</taxon>
        <taxon>Hymenobacter</taxon>
    </lineage>
</organism>